<evidence type="ECO:0000313" key="2">
    <source>
        <dbReference type="EMBL" id="ROR42954.1"/>
    </source>
</evidence>
<dbReference type="OrthoDB" id="4219459at2"/>
<accession>A0A8G1UJY7</accession>
<feature type="region of interest" description="Disordered" evidence="1">
    <location>
        <begin position="14"/>
        <end position="46"/>
    </location>
</feature>
<comment type="caution">
    <text evidence="2">The sequence shown here is derived from an EMBL/GenBank/DDBJ whole genome shotgun (WGS) entry which is preliminary data.</text>
</comment>
<sequence length="113" mass="11649">MGVLLADRQLGVRTRGAPGLDAHGAEVTGPPGPLRGPWPGRALPQPDGTWHLALDPQAGTLLVGDLVVEPATGKEWTVTAADDLVHAADPALAYVRVTARSRQAGGTRAEGHP</sequence>
<dbReference type="RefSeq" id="WP_100837006.1">
    <property type="nucleotide sequence ID" value="NZ_RJVJ01000001.1"/>
</dbReference>
<evidence type="ECO:0000313" key="3">
    <source>
        <dbReference type="Proteomes" id="UP000267408"/>
    </source>
</evidence>
<reference evidence="2 3" key="1">
    <citation type="submission" date="2018-11" db="EMBL/GenBank/DDBJ databases">
        <title>Sequencing the genomes of 1000 actinobacteria strains.</title>
        <authorList>
            <person name="Klenk H.-P."/>
        </authorList>
    </citation>
    <scope>NUCLEOTIDE SEQUENCE [LARGE SCALE GENOMIC DNA]</scope>
    <source>
        <strain evidence="2 3">DSM 44780</strain>
    </source>
</reference>
<dbReference type="Proteomes" id="UP000267408">
    <property type="component" value="Unassembled WGS sequence"/>
</dbReference>
<dbReference type="EMBL" id="RJVJ01000001">
    <property type="protein sequence ID" value="ROR42954.1"/>
    <property type="molecule type" value="Genomic_DNA"/>
</dbReference>
<gene>
    <name evidence="2" type="ORF">EDD39_1089</name>
</gene>
<evidence type="ECO:0000256" key="1">
    <source>
        <dbReference type="SAM" id="MobiDB-lite"/>
    </source>
</evidence>
<dbReference type="AlphaFoldDB" id="A0A8G1UJY7"/>
<proteinExistence type="predicted"/>
<name>A0A8G1UJY7_9ACTN</name>
<organism evidence="2 3">
    <name type="scientific">Kitasatospora cineracea</name>
    <dbReference type="NCBI Taxonomy" id="88074"/>
    <lineage>
        <taxon>Bacteria</taxon>
        <taxon>Bacillati</taxon>
        <taxon>Actinomycetota</taxon>
        <taxon>Actinomycetes</taxon>
        <taxon>Kitasatosporales</taxon>
        <taxon>Streptomycetaceae</taxon>
        <taxon>Kitasatospora</taxon>
    </lineage>
</organism>
<protein>
    <submittedName>
        <fullName evidence="2">Uncharacterized protein</fullName>
    </submittedName>
</protein>